<evidence type="ECO:0000313" key="2">
    <source>
        <dbReference type="EMBL" id="GAA4988545.1"/>
    </source>
</evidence>
<gene>
    <name evidence="2" type="ORF">GCM10023257_30680</name>
</gene>
<evidence type="ECO:0000313" key="3">
    <source>
        <dbReference type="Proteomes" id="UP001500610"/>
    </source>
</evidence>
<accession>A0ABP9I655</accession>
<sequence>MWSSGRPATAVRAPVSHAVKNGDPTGGPVKATPHLEDRGMHPTTAPTATAPTPARGRDMAGDFLLQPPNPAERVACRVDPVDLRRLDLLALLTTAGIAPSAGDRAAIDQLSVLPGSVHTALHRWLEQAYGFCR</sequence>
<protein>
    <submittedName>
        <fullName evidence="2">Uncharacterized protein</fullName>
    </submittedName>
</protein>
<evidence type="ECO:0000256" key="1">
    <source>
        <dbReference type="SAM" id="MobiDB-lite"/>
    </source>
</evidence>
<feature type="region of interest" description="Disordered" evidence="1">
    <location>
        <begin position="1"/>
        <end position="62"/>
    </location>
</feature>
<comment type="caution">
    <text evidence="2">The sequence shown here is derived from an EMBL/GenBank/DDBJ whole genome shotgun (WGS) entry which is preliminary data.</text>
</comment>
<feature type="compositionally biased region" description="Low complexity" evidence="1">
    <location>
        <begin position="42"/>
        <end position="54"/>
    </location>
</feature>
<keyword evidence="3" id="KW-1185">Reference proteome</keyword>
<dbReference type="Proteomes" id="UP001500610">
    <property type="component" value="Unassembled WGS sequence"/>
</dbReference>
<proteinExistence type="predicted"/>
<dbReference type="EMBL" id="BAABIV010000013">
    <property type="protein sequence ID" value="GAA4988545.1"/>
    <property type="molecule type" value="Genomic_DNA"/>
</dbReference>
<name>A0ABP9I655_9ACTN</name>
<organism evidence="2 3">
    <name type="scientific">Streptomyces hyderabadensis</name>
    <dbReference type="NCBI Taxonomy" id="598549"/>
    <lineage>
        <taxon>Bacteria</taxon>
        <taxon>Bacillati</taxon>
        <taxon>Actinomycetota</taxon>
        <taxon>Actinomycetes</taxon>
        <taxon>Kitasatosporales</taxon>
        <taxon>Streptomycetaceae</taxon>
        <taxon>Streptomyces</taxon>
    </lineage>
</organism>
<reference evidence="3" key="1">
    <citation type="journal article" date="2019" name="Int. J. Syst. Evol. Microbiol.">
        <title>The Global Catalogue of Microorganisms (GCM) 10K type strain sequencing project: providing services to taxonomists for standard genome sequencing and annotation.</title>
        <authorList>
            <consortium name="The Broad Institute Genomics Platform"/>
            <consortium name="The Broad Institute Genome Sequencing Center for Infectious Disease"/>
            <person name="Wu L."/>
            <person name="Ma J."/>
        </authorList>
    </citation>
    <scope>NUCLEOTIDE SEQUENCE [LARGE SCALE GENOMIC DNA]</scope>
    <source>
        <strain evidence="3">JCM 17657</strain>
    </source>
</reference>